<dbReference type="SUPFAM" id="SSF55804">
    <property type="entry name" value="Phoshotransferase/anion transport protein"/>
    <property type="match status" value="1"/>
</dbReference>
<evidence type="ECO:0000256" key="1">
    <source>
        <dbReference type="ARBA" id="ARBA00002434"/>
    </source>
</evidence>
<evidence type="ECO:0000256" key="7">
    <source>
        <dbReference type="ARBA" id="ARBA00022683"/>
    </source>
</evidence>
<feature type="domain" description="PTS EIIA type-2" evidence="12">
    <location>
        <begin position="4"/>
        <end position="144"/>
    </location>
</feature>
<dbReference type="InterPro" id="IPR002178">
    <property type="entry name" value="PTS_EIIA_type-2_dom"/>
</dbReference>
<keyword evidence="7" id="KW-0598">Phosphotransferase system</keyword>
<dbReference type="PROSITE" id="PS00372">
    <property type="entry name" value="PTS_EIIA_TYPE_2_HIS"/>
    <property type="match status" value="1"/>
</dbReference>
<dbReference type="KEGG" id="vil:CFK37_10310"/>
<evidence type="ECO:0000256" key="4">
    <source>
        <dbReference type="ARBA" id="ARBA00022553"/>
    </source>
</evidence>
<evidence type="ECO:0000256" key="9">
    <source>
        <dbReference type="ARBA" id="ARBA00029908"/>
    </source>
</evidence>
<dbReference type="RefSeq" id="WP_089061773.1">
    <property type="nucleotide sequence ID" value="NZ_CP022315.1"/>
</dbReference>
<evidence type="ECO:0000313" key="13">
    <source>
        <dbReference type="EMBL" id="ASK62513.1"/>
    </source>
</evidence>
<evidence type="ECO:0000256" key="3">
    <source>
        <dbReference type="ARBA" id="ARBA00022448"/>
    </source>
</evidence>
<dbReference type="Proteomes" id="UP000198312">
    <property type="component" value="Chromosome"/>
</dbReference>
<proteinExistence type="predicted"/>
<gene>
    <name evidence="13" type="ORF">CFK37_10310</name>
</gene>
<name>A0A220U455_9BACI</name>
<keyword evidence="8" id="KW-0418">Kinase</keyword>
<dbReference type="CDD" id="cd00211">
    <property type="entry name" value="PTS_IIA_fru"/>
    <property type="match status" value="1"/>
</dbReference>
<dbReference type="EMBL" id="CP022315">
    <property type="protein sequence ID" value="ASK62513.1"/>
    <property type="molecule type" value="Genomic_DNA"/>
</dbReference>
<evidence type="ECO:0000256" key="11">
    <source>
        <dbReference type="ARBA" id="ARBA00030962"/>
    </source>
</evidence>
<dbReference type="OrthoDB" id="1640042at2"/>
<dbReference type="GO" id="GO:0005886">
    <property type="term" value="C:plasma membrane"/>
    <property type="evidence" value="ECO:0007669"/>
    <property type="project" value="TreeGrafter"/>
</dbReference>
<keyword evidence="5" id="KW-0762">Sugar transport</keyword>
<dbReference type="AlphaFoldDB" id="A0A220U455"/>
<dbReference type="GO" id="GO:0090563">
    <property type="term" value="F:protein-phosphocysteine-sugar phosphotransferase activity"/>
    <property type="evidence" value="ECO:0007669"/>
    <property type="project" value="TreeGrafter"/>
</dbReference>
<sequence>MAKEVLSKDNIHLNVKLSDKEEAIRYTGGILVTNGYVEESYVGKMLEREEMTSTFMGNNVAIPHGTDDAKGAVLETGLTVVTVPDGVDFGNGNIVKVLIGIAGKGDEHLDVLSKIAIVCSEEENIDKIVEAQTKEEIIALFDEVN</sequence>
<dbReference type="InterPro" id="IPR016152">
    <property type="entry name" value="PTrfase/Anion_transptr"/>
</dbReference>
<evidence type="ECO:0000256" key="8">
    <source>
        <dbReference type="ARBA" id="ARBA00022777"/>
    </source>
</evidence>
<dbReference type="GO" id="GO:0016301">
    <property type="term" value="F:kinase activity"/>
    <property type="evidence" value="ECO:0007669"/>
    <property type="project" value="UniProtKB-KW"/>
</dbReference>
<keyword evidence="3" id="KW-0813">Transport</keyword>
<dbReference type="PANTHER" id="PTHR30181:SF2">
    <property type="entry name" value="PTS SYSTEM MANNITOL-SPECIFIC EIICBA COMPONENT"/>
    <property type="match status" value="1"/>
</dbReference>
<accession>A0A220U455</accession>
<dbReference type="Gene3D" id="3.40.930.10">
    <property type="entry name" value="Mannitol-specific EII, Chain A"/>
    <property type="match status" value="1"/>
</dbReference>
<organism evidence="13 14">
    <name type="scientific">Virgibacillus phasianinus</name>
    <dbReference type="NCBI Taxonomy" id="2017483"/>
    <lineage>
        <taxon>Bacteria</taxon>
        <taxon>Bacillati</taxon>
        <taxon>Bacillota</taxon>
        <taxon>Bacilli</taxon>
        <taxon>Bacillales</taxon>
        <taxon>Bacillaceae</taxon>
        <taxon>Virgibacillus</taxon>
    </lineage>
</organism>
<dbReference type="PANTHER" id="PTHR30181">
    <property type="entry name" value="MANNITOL PERMEASE IIC COMPONENT"/>
    <property type="match status" value="1"/>
</dbReference>
<comment type="function">
    <text evidence="1">The phosphoenolpyruvate-dependent sugar phosphotransferase system (sugar PTS), a major carbohydrate active transport system, catalyzes the phosphorylation of incoming sugar substrates concomitantly with their translocation across the cell membrane. The enzyme II CmtAB PTS system is involved in D-mannitol transport.</text>
</comment>
<evidence type="ECO:0000256" key="5">
    <source>
        <dbReference type="ARBA" id="ARBA00022597"/>
    </source>
</evidence>
<keyword evidence="14" id="KW-1185">Reference proteome</keyword>
<evidence type="ECO:0000259" key="12">
    <source>
        <dbReference type="PROSITE" id="PS51094"/>
    </source>
</evidence>
<dbReference type="InterPro" id="IPR050893">
    <property type="entry name" value="Sugar_PTS"/>
</dbReference>
<evidence type="ECO:0000256" key="10">
    <source>
        <dbReference type="ARBA" id="ARBA00030956"/>
    </source>
</evidence>
<protein>
    <recommendedName>
        <fullName evidence="2">Mannitol-specific phosphotransferase enzyme IIA component</fullName>
    </recommendedName>
    <alternativeName>
        <fullName evidence="10">EIIA</fullName>
    </alternativeName>
    <alternativeName>
        <fullName evidence="11">EIII</fullName>
    </alternativeName>
    <alternativeName>
        <fullName evidence="9">PTS system mannitol-specific EIIA component</fullName>
    </alternativeName>
</protein>
<dbReference type="PROSITE" id="PS51094">
    <property type="entry name" value="PTS_EIIA_TYPE_2"/>
    <property type="match status" value="1"/>
</dbReference>
<keyword evidence="6" id="KW-0808">Transferase</keyword>
<evidence type="ECO:0000256" key="6">
    <source>
        <dbReference type="ARBA" id="ARBA00022679"/>
    </source>
</evidence>
<evidence type="ECO:0000256" key="2">
    <source>
        <dbReference type="ARBA" id="ARBA00014783"/>
    </source>
</evidence>
<evidence type="ECO:0000313" key="14">
    <source>
        <dbReference type="Proteomes" id="UP000198312"/>
    </source>
</evidence>
<keyword evidence="4" id="KW-0597">Phosphoprotein</keyword>
<dbReference type="Pfam" id="PF00359">
    <property type="entry name" value="PTS_EIIA_2"/>
    <property type="match status" value="1"/>
</dbReference>
<dbReference type="GO" id="GO:0009401">
    <property type="term" value="P:phosphoenolpyruvate-dependent sugar phosphotransferase system"/>
    <property type="evidence" value="ECO:0007669"/>
    <property type="project" value="UniProtKB-KW"/>
</dbReference>
<reference evidence="13 14" key="1">
    <citation type="submission" date="2017-07" db="EMBL/GenBank/DDBJ databases">
        <title>Virgibacillus sp. LM2416.</title>
        <authorList>
            <person name="Tak E.J."/>
            <person name="Bae J.-W."/>
        </authorList>
    </citation>
    <scope>NUCLEOTIDE SEQUENCE [LARGE SCALE GENOMIC DNA]</scope>
    <source>
        <strain evidence="13 14">LM2416</strain>
    </source>
</reference>